<proteinExistence type="predicted"/>
<gene>
    <name evidence="1" type="ORF">E6Q11_04285</name>
</gene>
<name>A0A5C7J4Y6_9BACT</name>
<dbReference type="Proteomes" id="UP000321026">
    <property type="component" value="Unassembled WGS sequence"/>
</dbReference>
<dbReference type="EMBL" id="SSDS01000070">
    <property type="protein sequence ID" value="TXG76590.1"/>
    <property type="molecule type" value="Genomic_DNA"/>
</dbReference>
<evidence type="ECO:0000313" key="1">
    <source>
        <dbReference type="EMBL" id="TXG76590.1"/>
    </source>
</evidence>
<accession>A0A5C7J4Y6</accession>
<evidence type="ECO:0000313" key="2">
    <source>
        <dbReference type="Proteomes" id="UP000321026"/>
    </source>
</evidence>
<dbReference type="AlphaFoldDB" id="A0A5C7J4Y6"/>
<organism evidence="1 2">
    <name type="scientific">Candidatus Dojkabacteria bacterium</name>
    <dbReference type="NCBI Taxonomy" id="2099670"/>
    <lineage>
        <taxon>Bacteria</taxon>
        <taxon>Candidatus Dojkabacteria</taxon>
    </lineage>
</organism>
<sequence>MKETNKPKGYGAYTPDKIKEIFTNVCMVEIDGLWYPARPEPYKSFIERIRYAWDILTYKAEPLYWYFKKGYKRTSKGFEIE</sequence>
<reference evidence="1 2" key="1">
    <citation type="submission" date="2018-09" db="EMBL/GenBank/DDBJ databases">
        <title>Metagenome Assembled Genomes from an Advanced Water Purification Facility.</title>
        <authorList>
            <person name="Stamps B.W."/>
            <person name="Spear J.R."/>
        </authorList>
    </citation>
    <scope>NUCLEOTIDE SEQUENCE [LARGE SCALE GENOMIC DNA]</scope>
    <source>
        <strain evidence="1">Bin_63_2</strain>
    </source>
</reference>
<comment type="caution">
    <text evidence="1">The sequence shown here is derived from an EMBL/GenBank/DDBJ whole genome shotgun (WGS) entry which is preliminary data.</text>
</comment>
<protein>
    <submittedName>
        <fullName evidence="1">Uncharacterized protein</fullName>
    </submittedName>
</protein>